<accession>A0ACC2B241</accession>
<gene>
    <name evidence="1" type="ORF">O6H91_18G064500</name>
</gene>
<dbReference type="Proteomes" id="UP001162992">
    <property type="component" value="Chromosome 18"/>
</dbReference>
<sequence length="326" mass="35910">MTLLLPLPTQMRSHSLLTGVAPSSAAPASSSSIFAVAAAFPSSQLHIPKSSSSSSSSSSLSSFYTTLKLQRTSFLGAWRPSHNKKHGSDNKKQQQQLKMAKSYMEQPKNPFFEFLSKVQGGLPVVGLLSRILSDEGGIGGDRIQFVEFCGRVEKACSSEASRTFFAFQERHGTVARPQYVLIWCWVAAVGAGLLKSEEIMLAALRLRVSYDIQYEIESFNLLMDTAAKKRENSKSPIPDVPVIARAEKALDAICKCCIGPNPITDEDINLLSIILCAVFPTVNKTEIQHILRSKSRDTFKRLVQEESLKTKDKEEMVEDSSNSMAQ</sequence>
<proteinExistence type="predicted"/>
<evidence type="ECO:0000313" key="1">
    <source>
        <dbReference type="EMBL" id="KAJ7523844.1"/>
    </source>
</evidence>
<name>A0ACC2B241_DIPCM</name>
<comment type="caution">
    <text evidence="1">The sequence shown here is derived from an EMBL/GenBank/DDBJ whole genome shotgun (WGS) entry which is preliminary data.</text>
</comment>
<reference evidence="2" key="1">
    <citation type="journal article" date="2024" name="Proc. Natl. Acad. Sci. U.S.A.">
        <title>Extraordinary preservation of gene collinearity over three hundred million years revealed in homosporous lycophytes.</title>
        <authorList>
            <person name="Li C."/>
            <person name="Wickell D."/>
            <person name="Kuo L.Y."/>
            <person name="Chen X."/>
            <person name="Nie B."/>
            <person name="Liao X."/>
            <person name="Peng D."/>
            <person name="Ji J."/>
            <person name="Jenkins J."/>
            <person name="Williams M."/>
            <person name="Shu S."/>
            <person name="Plott C."/>
            <person name="Barry K."/>
            <person name="Rajasekar S."/>
            <person name="Grimwood J."/>
            <person name="Han X."/>
            <person name="Sun S."/>
            <person name="Hou Z."/>
            <person name="He W."/>
            <person name="Dai G."/>
            <person name="Sun C."/>
            <person name="Schmutz J."/>
            <person name="Leebens-Mack J.H."/>
            <person name="Li F.W."/>
            <person name="Wang L."/>
        </authorList>
    </citation>
    <scope>NUCLEOTIDE SEQUENCE [LARGE SCALE GENOMIC DNA]</scope>
    <source>
        <strain evidence="2">cv. PW_Plant_1</strain>
    </source>
</reference>
<dbReference type="EMBL" id="CM055109">
    <property type="protein sequence ID" value="KAJ7523844.1"/>
    <property type="molecule type" value="Genomic_DNA"/>
</dbReference>
<organism evidence="1 2">
    <name type="scientific">Diphasiastrum complanatum</name>
    <name type="common">Issler's clubmoss</name>
    <name type="synonym">Lycopodium complanatum</name>
    <dbReference type="NCBI Taxonomy" id="34168"/>
    <lineage>
        <taxon>Eukaryota</taxon>
        <taxon>Viridiplantae</taxon>
        <taxon>Streptophyta</taxon>
        <taxon>Embryophyta</taxon>
        <taxon>Tracheophyta</taxon>
        <taxon>Lycopodiopsida</taxon>
        <taxon>Lycopodiales</taxon>
        <taxon>Lycopodiaceae</taxon>
        <taxon>Lycopodioideae</taxon>
        <taxon>Diphasiastrum</taxon>
    </lineage>
</organism>
<keyword evidence="2" id="KW-1185">Reference proteome</keyword>
<evidence type="ECO:0000313" key="2">
    <source>
        <dbReference type="Proteomes" id="UP001162992"/>
    </source>
</evidence>
<protein>
    <submittedName>
        <fullName evidence="1">Uncharacterized protein</fullName>
    </submittedName>
</protein>